<dbReference type="InterPro" id="IPR050161">
    <property type="entry name" value="Siro_Cobalamin_biosynth"/>
</dbReference>
<dbReference type="Pfam" id="PF00590">
    <property type="entry name" value="TP_methylase"/>
    <property type="match status" value="1"/>
</dbReference>
<keyword evidence="3 8" id="KW-0489">Methyltransferase</keyword>
<name>A0A2W5TPZ5_CERSP</name>
<accession>A0A2W5TPZ5</accession>
<evidence type="ECO:0000256" key="8">
    <source>
        <dbReference type="RuleBase" id="RU003960"/>
    </source>
</evidence>
<dbReference type="GO" id="GO:0004851">
    <property type="term" value="F:uroporphyrin-III C-methyltransferase activity"/>
    <property type="evidence" value="ECO:0007669"/>
    <property type="project" value="UniProtKB-EC"/>
</dbReference>
<dbReference type="Proteomes" id="UP000248975">
    <property type="component" value="Unassembled WGS sequence"/>
</dbReference>
<keyword evidence="5" id="KW-0949">S-adenosyl-L-methionine</keyword>
<dbReference type="AlphaFoldDB" id="A0A2W5TPZ5"/>
<comment type="pathway">
    <text evidence="7">Porphyrin-containing compound metabolism; siroheme biosynthesis; precorrin-2 from uroporphyrinogen III: step 1/1.</text>
</comment>
<sequence>MSILPDPGRITPAPASPDMGRISLVGAGPGARDLLTLRAIDRLREADIVFHDRLVDGEVLALIPHGTRVVNVGKEVGRNAWPQEVICALVVAEALAGARVVRLKSGDPSIFGRAREEIEAARAAGIAVEIVPGITAASAASAVLCEPLTERGRFNRLLVITGTDLHGRPVSDLAACAVPGTRIALYMAVQHLREISRILLAASVSPESDVQIVSHVATARERVSRTTLADLADAAGSIENPSVVLIGIAVQREASDEDALSVTGVSG</sequence>
<dbReference type="InterPro" id="IPR006366">
    <property type="entry name" value="CobA/CysG_C"/>
</dbReference>
<evidence type="ECO:0000313" key="10">
    <source>
        <dbReference type="EMBL" id="PZQ97857.1"/>
    </source>
</evidence>
<evidence type="ECO:0000256" key="3">
    <source>
        <dbReference type="ARBA" id="ARBA00022603"/>
    </source>
</evidence>
<gene>
    <name evidence="10" type="primary">cobA</name>
    <name evidence="10" type="ORF">DI533_11960</name>
</gene>
<comment type="similarity">
    <text evidence="1 8">Belongs to the precorrin methyltransferase family.</text>
</comment>
<comment type="caution">
    <text evidence="10">The sequence shown here is derived from an EMBL/GenBank/DDBJ whole genome shotgun (WGS) entry which is preliminary data.</text>
</comment>
<dbReference type="UniPathway" id="UPA00262">
    <property type="reaction ID" value="UER00211"/>
</dbReference>
<dbReference type="PANTHER" id="PTHR45790">
    <property type="entry name" value="SIROHEME SYNTHASE-RELATED"/>
    <property type="match status" value="1"/>
</dbReference>
<dbReference type="Gene3D" id="3.40.1010.10">
    <property type="entry name" value="Cobalt-precorrin-4 Transmethylase, Domain 1"/>
    <property type="match status" value="1"/>
</dbReference>
<dbReference type="NCBIfam" id="TIGR01469">
    <property type="entry name" value="cobA_cysG_Cterm"/>
    <property type="match status" value="1"/>
</dbReference>
<evidence type="ECO:0000256" key="4">
    <source>
        <dbReference type="ARBA" id="ARBA00022679"/>
    </source>
</evidence>
<dbReference type="PANTHER" id="PTHR45790:SF3">
    <property type="entry name" value="S-ADENOSYL-L-METHIONINE-DEPENDENT UROPORPHYRINOGEN III METHYLTRANSFERASE, CHLOROPLASTIC"/>
    <property type="match status" value="1"/>
</dbReference>
<organism evidence="10 11">
    <name type="scientific">Cereibacter sphaeroides</name>
    <name type="common">Rhodobacter sphaeroides</name>
    <dbReference type="NCBI Taxonomy" id="1063"/>
    <lineage>
        <taxon>Bacteria</taxon>
        <taxon>Pseudomonadati</taxon>
        <taxon>Pseudomonadota</taxon>
        <taxon>Alphaproteobacteria</taxon>
        <taxon>Rhodobacterales</taxon>
        <taxon>Paracoccaceae</taxon>
        <taxon>Cereibacter</taxon>
    </lineage>
</organism>
<reference evidence="10 11" key="1">
    <citation type="submission" date="2017-08" db="EMBL/GenBank/DDBJ databases">
        <title>Infants hospitalized years apart are colonized by the same room-sourced microbial strains.</title>
        <authorList>
            <person name="Brooks B."/>
            <person name="Olm M.R."/>
            <person name="Firek B.A."/>
            <person name="Baker R."/>
            <person name="Thomas B.C."/>
            <person name="Morowitz M.J."/>
            <person name="Banfield J.F."/>
        </authorList>
    </citation>
    <scope>NUCLEOTIDE SEQUENCE [LARGE SCALE GENOMIC DNA]</scope>
    <source>
        <strain evidence="10">S2_003_000_R2_11</strain>
    </source>
</reference>
<keyword evidence="4 8" id="KW-0808">Transferase</keyword>
<dbReference type="InterPro" id="IPR003043">
    <property type="entry name" value="Uropor_MeTrfase_CS"/>
</dbReference>
<dbReference type="InterPro" id="IPR000878">
    <property type="entry name" value="4pyrrol_Mease"/>
</dbReference>
<dbReference type="EMBL" id="QFQS01000002">
    <property type="protein sequence ID" value="PZQ97857.1"/>
    <property type="molecule type" value="Genomic_DNA"/>
</dbReference>
<keyword evidence="6" id="KW-0627">Porphyrin biosynthesis</keyword>
<dbReference type="SUPFAM" id="SSF53790">
    <property type="entry name" value="Tetrapyrrole methylase"/>
    <property type="match status" value="1"/>
</dbReference>
<proteinExistence type="inferred from homology"/>
<dbReference type="Gene3D" id="3.30.950.10">
    <property type="entry name" value="Methyltransferase, Cobalt-precorrin-4 Transmethylase, Domain 2"/>
    <property type="match status" value="1"/>
</dbReference>
<dbReference type="InterPro" id="IPR035996">
    <property type="entry name" value="4pyrrol_Methylase_sf"/>
</dbReference>
<evidence type="ECO:0000259" key="9">
    <source>
        <dbReference type="Pfam" id="PF00590"/>
    </source>
</evidence>
<evidence type="ECO:0000256" key="1">
    <source>
        <dbReference type="ARBA" id="ARBA00005879"/>
    </source>
</evidence>
<dbReference type="GO" id="GO:0032259">
    <property type="term" value="P:methylation"/>
    <property type="evidence" value="ECO:0007669"/>
    <property type="project" value="UniProtKB-KW"/>
</dbReference>
<dbReference type="CDD" id="cd11642">
    <property type="entry name" value="SUMT"/>
    <property type="match status" value="1"/>
</dbReference>
<dbReference type="InterPro" id="IPR014777">
    <property type="entry name" value="4pyrrole_Mease_sub1"/>
</dbReference>
<evidence type="ECO:0000256" key="7">
    <source>
        <dbReference type="ARBA" id="ARBA00025705"/>
    </source>
</evidence>
<dbReference type="FunFam" id="3.40.1010.10:FF:000001">
    <property type="entry name" value="Siroheme synthase"/>
    <property type="match status" value="1"/>
</dbReference>
<feature type="domain" description="Tetrapyrrole methylase" evidence="9">
    <location>
        <begin position="22"/>
        <end position="232"/>
    </location>
</feature>
<evidence type="ECO:0000313" key="11">
    <source>
        <dbReference type="Proteomes" id="UP000248975"/>
    </source>
</evidence>
<dbReference type="GO" id="GO:0019354">
    <property type="term" value="P:siroheme biosynthetic process"/>
    <property type="evidence" value="ECO:0007669"/>
    <property type="project" value="UniProtKB-UniPathway"/>
</dbReference>
<dbReference type="EC" id="2.1.1.107" evidence="2"/>
<dbReference type="PROSITE" id="PS00840">
    <property type="entry name" value="SUMT_2"/>
    <property type="match status" value="1"/>
</dbReference>
<evidence type="ECO:0000256" key="6">
    <source>
        <dbReference type="ARBA" id="ARBA00023244"/>
    </source>
</evidence>
<dbReference type="InterPro" id="IPR014776">
    <property type="entry name" value="4pyrrole_Mease_sub2"/>
</dbReference>
<dbReference type="PROSITE" id="PS00839">
    <property type="entry name" value="SUMT_1"/>
    <property type="match status" value="1"/>
</dbReference>
<evidence type="ECO:0000256" key="5">
    <source>
        <dbReference type="ARBA" id="ARBA00022691"/>
    </source>
</evidence>
<dbReference type="NCBIfam" id="NF004790">
    <property type="entry name" value="PRK06136.1"/>
    <property type="match status" value="1"/>
</dbReference>
<evidence type="ECO:0000256" key="2">
    <source>
        <dbReference type="ARBA" id="ARBA00012162"/>
    </source>
</evidence>
<protein>
    <recommendedName>
        <fullName evidence="2">uroporphyrinogen-III C-methyltransferase</fullName>
        <ecNumber evidence="2">2.1.1.107</ecNumber>
    </recommendedName>
</protein>